<reference evidence="1" key="1">
    <citation type="submission" date="2023-04" db="EMBL/GenBank/DDBJ databases">
        <title>A chromosome-level genome assembly of the parasitoid wasp Eretmocerus hayati.</title>
        <authorList>
            <person name="Zhong Y."/>
            <person name="Liu S."/>
            <person name="Liu Y."/>
        </authorList>
    </citation>
    <scope>NUCLEOTIDE SEQUENCE</scope>
    <source>
        <strain evidence="1">ZJU_SS_LIU_2023</strain>
    </source>
</reference>
<name>A0ACC2PA94_9HYME</name>
<dbReference type="EMBL" id="CM056742">
    <property type="protein sequence ID" value="KAJ8679921.1"/>
    <property type="molecule type" value="Genomic_DNA"/>
</dbReference>
<gene>
    <name evidence="1" type="ORF">QAD02_015708</name>
</gene>
<protein>
    <submittedName>
        <fullName evidence="1">Uncharacterized protein</fullName>
    </submittedName>
</protein>
<proteinExistence type="predicted"/>
<sequence>MPVKITWPAVGAVILPNVGGWLGGLITRNNLTPWYESLKKPSWKPPNWAFGPVWTGIYCSMGYASYMVLQDSGSWKNAAMPLSVYGANLALNWAWTPIFFGAHNIKLALYELTALWGCTAALSLVFYRVNTTAGLLIIPYLAWSTLAWSLNYVIYRDNELGKSIAGNDEKQK</sequence>
<organism evidence="1 2">
    <name type="scientific">Eretmocerus hayati</name>
    <dbReference type="NCBI Taxonomy" id="131215"/>
    <lineage>
        <taxon>Eukaryota</taxon>
        <taxon>Metazoa</taxon>
        <taxon>Ecdysozoa</taxon>
        <taxon>Arthropoda</taxon>
        <taxon>Hexapoda</taxon>
        <taxon>Insecta</taxon>
        <taxon>Pterygota</taxon>
        <taxon>Neoptera</taxon>
        <taxon>Endopterygota</taxon>
        <taxon>Hymenoptera</taxon>
        <taxon>Apocrita</taxon>
        <taxon>Proctotrupomorpha</taxon>
        <taxon>Chalcidoidea</taxon>
        <taxon>Aphelinidae</taxon>
        <taxon>Aphelininae</taxon>
        <taxon>Eretmocerus</taxon>
    </lineage>
</organism>
<evidence type="ECO:0000313" key="2">
    <source>
        <dbReference type="Proteomes" id="UP001239111"/>
    </source>
</evidence>
<comment type="caution">
    <text evidence="1">The sequence shown here is derived from an EMBL/GenBank/DDBJ whole genome shotgun (WGS) entry which is preliminary data.</text>
</comment>
<evidence type="ECO:0000313" key="1">
    <source>
        <dbReference type="EMBL" id="KAJ8679921.1"/>
    </source>
</evidence>
<keyword evidence="2" id="KW-1185">Reference proteome</keyword>
<dbReference type="Proteomes" id="UP001239111">
    <property type="component" value="Chromosome 2"/>
</dbReference>
<accession>A0ACC2PA94</accession>